<keyword evidence="5" id="KW-1185">Reference proteome</keyword>
<protein>
    <submittedName>
        <fullName evidence="4">Pentatricopeptide repeat-containing protein</fullName>
    </submittedName>
</protein>
<sequence>MVVILHTNNTHMGIKKIETLASFHTPHLKFSSGFLISKGPIFSFGFKKIKKVEQKNHGVLMGFRSLGKFSVVMKGGAGDGGVIEKELEFKPSFDEYLKAMETVKSVRDKRKVAKNEMKKSGEDSGLGVLEKREENMRFEDGSVGDSGRNDLGFEGSGGGGNVKRSEILSLERRNGERRVVKGGGRKVGFKDRSSVGNVGGLRRGDSVVGGSGIGDGVERRELGMLEQDSKRGIVKGGERKIGFRERSNKGNAIGLVQNEVEFRSSGDGTRVERGLGGELRNGRWVNNRNGGVREMEFTRSGDDSKVERKFGGESRNGRWVNNQNGGVREMEFTRRGDDTKVERKFGGESRNGRWVNNQNGGVREMEFTRRGDDTKVERKFGGESRNGRWVNNQNGGVRETQLIDKSKGERYRESSSYRTSGRDRFEGGNNYAQSAQENVRRGRVGKRGYEDSGETDRAAFRSLEEFNDIDDKPRVSRVDMEERIQKLAKSLNGADIDMPEWMFSKIMRSAKIRFSDHSMLRVIQILGKFGNWRRVLQVIEWIQSRERFKSHKLRFIYTAALDALGKARRPVEALNLFNTMQKQMSTYPDLVAYHCIAVTLGQAGHLKELFDVIDSMQSSPKKKFETGVIGKWDPRLKPDIVVFNAVLNACVHRKKWEGAFWVLQQLKEEGQQPTTTTYGLIMEVMFACGKYNLVHEFFKKIHKSANALTYKVLVNTHWKEGNIDMAIRAVKEMEGRGIIGSGGLYYDLARGLCSAGRCQEALMQVDKVCRVATKPLVVTYTGLIQTCLDSGNIQNGVYIFKHMHKFCSPNLVTCNIMLKAYLDHEMFEEANELFQKLLESGNHISSKSDYKERVMPDNYTFNLMLDACAVQQRWDDLEFIYRRMLQHECHFNAKRHLRIILDACRAGKMELLETTWKHLSEADRLPPPLLVRQMFCLKLEQKDYAAAFACVTNHPSCDLPEFSQKSWLLFFKENSHRLQKENLVGLVHELDNVYTRSDSPNLILENLNLACREFLRTCMKVNDFDQSLEARKTLV</sequence>
<dbReference type="Proteomes" id="UP001237642">
    <property type="component" value="Unassembled WGS sequence"/>
</dbReference>
<gene>
    <name evidence="4" type="ORF">POM88_031863</name>
</gene>
<evidence type="ECO:0000313" key="5">
    <source>
        <dbReference type="Proteomes" id="UP001237642"/>
    </source>
</evidence>
<feature type="compositionally biased region" description="Basic and acidic residues" evidence="3">
    <location>
        <begin position="406"/>
        <end position="426"/>
    </location>
</feature>
<reference evidence="4" key="2">
    <citation type="submission" date="2023-05" db="EMBL/GenBank/DDBJ databases">
        <authorList>
            <person name="Schelkunov M.I."/>
        </authorList>
    </citation>
    <scope>NUCLEOTIDE SEQUENCE</scope>
    <source>
        <strain evidence="4">Hsosn_3</strain>
        <tissue evidence="4">Leaf</tissue>
    </source>
</reference>
<dbReference type="GO" id="GO:0009658">
    <property type="term" value="P:chloroplast organization"/>
    <property type="evidence" value="ECO:0007669"/>
    <property type="project" value="InterPro"/>
</dbReference>
<dbReference type="EMBL" id="JAUIZM010000007">
    <property type="protein sequence ID" value="KAK1375670.1"/>
    <property type="molecule type" value="Genomic_DNA"/>
</dbReference>
<proteinExistence type="predicted"/>
<dbReference type="Pfam" id="PF13041">
    <property type="entry name" value="PPR_2"/>
    <property type="match status" value="1"/>
</dbReference>
<dbReference type="PANTHER" id="PTHR46935">
    <property type="entry name" value="OS01G0674700 PROTEIN"/>
    <property type="match status" value="1"/>
</dbReference>
<dbReference type="NCBIfam" id="TIGR00756">
    <property type="entry name" value="PPR"/>
    <property type="match status" value="3"/>
</dbReference>
<feature type="region of interest" description="Disordered" evidence="3">
    <location>
        <begin position="139"/>
        <end position="158"/>
    </location>
</feature>
<dbReference type="Gene3D" id="1.25.40.10">
    <property type="entry name" value="Tetratricopeptide repeat domain"/>
    <property type="match status" value="3"/>
</dbReference>
<feature type="repeat" description="PPR" evidence="2">
    <location>
        <begin position="639"/>
        <end position="673"/>
    </location>
</feature>
<name>A0AAD8I143_9APIA</name>
<evidence type="ECO:0000313" key="4">
    <source>
        <dbReference type="EMBL" id="KAK1375670.1"/>
    </source>
</evidence>
<keyword evidence="1" id="KW-0677">Repeat</keyword>
<organism evidence="4 5">
    <name type="scientific">Heracleum sosnowskyi</name>
    <dbReference type="NCBI Taxonomy" id="360622"/>
    <lineage>
        <taxon>Eukaryota</taxon>
        <taxon>Viridiplantae</taxon>
        <taxon>Streptophyta</taxon>
        <taxon>Embryophyta</taxon>
        <taxon>Tracheophyta</taxon>
        <taxon>Spermatophyta</taxon>
        <taxon>Magnoliopsida</taxon>
        <taxon>eudicotyledons</taxon>
        <taxon>Gunneridae</taxon>
        <taxon>Pentapetalae</taxon>
        <taxon>asterids</taxon>
        <taxon>campanulids</taxon>
        <taxon>Apiales</taxon>
        <taxon>Apiaceae</taxon>
        <taxon>Apioideae</taxon>
        <taxon>apioid superclade</taxon>
        <taxon>Tordylieae</taxon>
        <taxon>Tordyliinae</taxon>
        <taxon>Heracleum</taxon>
    </lineage>
</organism>
<feature type="repeat" description="PPR" evidence="2">
    <location>
        <begin position="706"/>
        <end position="740"/>
    </location>
</feature>
<dbReference type="InterPro" id="IPR044645">
    <property type="entry name" value="DG1/EMB2279-like"/>
</dbReference>
<reference evidence="4" key="1">
    <citation type="submission" date="2023-02" db="EMBL/GenBank/DDBJ databases">
        <title>Genome of toxic invasive species Heracleum sosnowskyi carries increased number of genes despite the absence of recent whole-genome duplications.</title>
        <authorList>
            <person name="Schelkunov M."/>
            <person name="Shtratnikova V."/>
            <person name="Makarenko M."/>
            <person name="Klepikova A."/>
            <person name="Omelchenko D."/>
            <person name="Novikova G."/>
            <person name="Obukhova E."/>
            <person name="Bogdanov V."/>
            <person name="Penin A."/>
            <person name="Logacheva M."/>
        </authorList>
    </citation>
    <scope>NUCLEOTIDE SEQUENCE</scope>
    <source>
        <strain evidence="4">Hsosn_3</strain>
        <tissue evidence="4">Leaf</tissue>
    </source>
</reference>
<evidence type="ECO:0000256" key="1">
    <source>
        <dbReference type="ARBA" id="ARBA00022737"/>
    </source>
</evidence>
<dbReference type="PROSITE" id="PS51375">
    <property type="entry name" value="PPR"/>
    <property type="match status" value="4"/>
</dbReference>
<dbReference type="SUPFAM" id="SSF81901">
    <property type="entry name" value="HCP-like"/>
    <property type="match status" value="1"/>
</dbReference>
<dbReference type="InterPro" id="IPR011990">
    <property type="entry name" value="TPR-like_helical_dom_sf"/>
</dbReference>
<feature type="repeat" description="PPR" evidence="2">
    <location>
        <begin position="857"/>
        <end position="891"/>
    </location>
</feature>
<dbReference type="PANTHER" id="PTHR46935:SF1">
    <property type="entry name" value="OS01G0674700 PROTEIN"/>
    <property type="match status" value="1"/>
</dbReference>
<dbReference type="FunFam" id="1.25.40.10:FF:000363">
    <property type="entry name" value="Pentatricopeptide repeat-containing protein"/>
    <property type="match status" value="1"/>
</dbReference>
<dbReference type="Pfam" id="PF01535">
    <property type="entry name" value="PPR"/>
    <property type="match status" value="3"/>
</dbReference>
<accession>A0AAD8I143</accession>
<evidence type="ECO:0000256" key="3">
    <source>
        <dbReference type="SAM" id="MobiDB-lite"/>
    </source>
</evidence>
<feature type="region of interest" description="Disordered" evidence="3">
    <location>
        <begin position="299"/>
        <end position="323"/>
    </location>
</feature>
<feature type="region of interest" description="Disordered" evidence="3">
    <location>
        <begin position="406"/>
        <end position="429"/>
    </location>
</feature>
<dbReference type="AlphaFoldDB" id="A0AAD8I143"/>
<comment type="caution">
    <text evidence="4">The sequence shown here is derived from an EMBL/GenBank/DDBJ whole genome shotgun (WGS) entry which is preliminary data.</text>
</comment>
<feature type="compositionally biased region" description="Basic and acidic residues" evidence="3">
    <location>
        <begin position="299"/>
        <end position="316"/>
    </location>
</feature>
<feature type="repeat" description="PPR" evidence="2">
    <location>
        <begin position="810"/>
        <end position="844"/>
    </location>
</feature>
<dbReference type="GO" id="GO:0009507">
    <property type="term" value="C:chloroplast"/>
    <property type="evidence" value="ECO:0007669"/>
    <property type="project" value="TreeGrafter"/>
</dbReference>
<dbReference type="Pfam" id="PF13812">
    <property type="entry name" value="PPR_3"/>
    <property type="match status" value="1"/>
</dbReference>
<evidence type="ECO:0000256" key="2">
    <source>
        <dbReference type="PROSITE-ProRule" id="PRU00708"/>
    </source>
</evidence>
<dbReference type="InterPro" id="IPR002885">
    <property type="entry name" value="PPR_rpt"/>
</dbReference>